<dbReference type="STRING" id="121292.AU252_00510"/>
<comment type="similarity">
    <text evidence="1">Belongs to the LysR transcriptional regulatory family.</text>
</comment>
<keyword evidence="2" id="KW-0805">Transcription regulation</keyword>
<dbReference type="KEGG" id="psul:AU252_00510"/>
<dbReference type="RefSeq" id="WP_058929048.1">
    <property type="nucleotide sequence ID" value="NZ_CP013747.1"/>
</dbReference>
<feature type="domain" description="HTH lysR-type" evidence="5">
    <location>
        <begin position="1"/>
        <end position="58"/>
    </location>
</feature>
<dbReference type="GO" id="GO:0032993">
    <property type="term" value="C:protein-DNA complex"/>
    <property type="evidence" value="ECO:0007669"/>
    <property type="project" value="TreeGrafter"/>
</dbReference>
<keyword evidence="4" id="KW-0804">Transcription</keyword>
<dbReference type="PANTHER" id="PTHR30346:SF0">
    <property type="entry name" value="HCA OPERON TRANSCRIPTIONAL ACTIVATOR HCAR"/>
    <property type="match status" value="1"/>
</dbReference>
<dbReference type="InterPro" id="IPR036390">
    <property type="entry name" value="WH_DNA-bd_sf"/>
</dbReference>
<dbReference type="Proteomes" id="UP000065151">
    <property type="component" value="Chromosome"/>
</dbReference>
<dbReference type="InterPro" id="IPR036388">
    <property type="entry name" value="WH-like_DNA-bd_sf"/>
</dbReference>
<dbReference type="AlphaFoldDB" id="A0A0U3FLS7"/>
<dbReference type="CDD" id="cd08414">
    <property type="entry name" value="PBP2_LTTR_aromatics_like"/>
    <property type="match status" value="1"/>
</dbReference>
<evidence type="ECO:0000259" key="5">
    <source>
        <dbReference type="PROSITE" id="PS50931"/>
    </source>
</evidence>
<evidence type="ECO:0000313" key="6">
    <source>
        <dbReference type="EMBL" id="ALV39831.1"/>
    </source>
</evidence>
<dbReference type="GO" id="GO:0003677">
    <property type="term" value="F:DNA binding"/>
    <property type="evidence" value="ECO:0007669"/>
    <property type="project" value="UniProtKB-KW"/>
</dbReference>
<dbReference type="Pfam" id="PF03466">
    <property type="entry name" value="LysR_substrate"/>
    <property type="match status" value="1"/>
</dbReference>
<keyword evidence="3" id="KW-0238">DNA-binding</keyword>
<organism evidence="6">
    <name type="scientific">Pseudarthrobacter sulfonivorans</name>
    <dbReference type="NCBI Taxonomy" id="121292"/>
    <lineage>
        <taxon>Bacteria</taxon>
        <taxon>Bacillati</taxon>
        <taxon>Actinomycetota</taxon>
        <taxon>Actinomycetes</taxon>
        <taxon>Micrococcales</taxon>
        <taxon>Micrococcaceae</taxon>
        <taxon>Pseudarthrobacter</taxon>
    </lineage>
</organism>
<accession>A0A0U3FLS7</accession>
<reference evidence="6 7" key="1">
    <citation type="submission" date="2015-12" db="EMBL/GenBank/DDBJ databases">
        <authorList>
            <person name="Shamseldin A."/>
            <person name="Moawad H."/>
            <person name="Abd El-Rahim W.M."/>
            <person name="Sadowsky M.J."/>
        </authorList>
    </citation>
    <scope>NUCLEOTIDE SEQUENCE [LARGE SCALE GENOMIC DNA]</scope>
    <source>
        <strain evidence="6 7">Ar51</strain>
    </source>
</reference>
<protein>
    <submittedName>
        <fullName evidence="6">LysR family transcriptional regulator</fullName>
    </submittedName>
</protein>
<evidence type="ECO:0000256" key="1">
    <source>
        <dbReference type="ARBA" id="ARBA00009437"/>
    </source>
</evidence>
<dbReference type="EMBL" id="CP013747">
    <property type="protein sequence ID" value="ALV39831.1"/>
    <property type="molecule type" value="Genomic_DNA"/>
</dbReference>
<dbReference type="Gene3D" id="3.40.190.10">
    <property type="entry name" value="Periplasmic binding protein-like II"/>
    <property type="match status" value="2"/>
</dbReference>
<evidence type="ECO:0000256" key="2">
    <source>
        <dbReference type="ARBA" id="ARBA00023015"/>
    </source>
</evidence>
<evidence type="ECO:0000313" key="7">
    <source>
        <dbReference type="Proteomes" id="UP000065151"/>
    </source>
</evidence>
<dbReference type="InterPro" id="IPR005119">
    <property type="entry name" value="LysR_subst-bd"/>
</dbReference>
<dbReference type="PROSITE" id="PS50931">
    <property type="entry name" value="HTH_LYSR"/>
    <property type="match status" value="1"/>
</dbReference>
<dbReference type="InterPro" id="IPR000847">
    <property type="entry name" value="LysR_HTH_N"/>
</dbReference>
<dbReference type="GO" id="GO:0003700">
    <property type="term" value="F:DNA-binding transcription factor activity"/>
    <property type="evidence" value="ECO:0007669"/>
    <property type="project" value="InterPro"/>
</dbReference>
<evidence type="ECO:0000256" key="4">
    <source>
        <dbReference type="ARBA" id="ARBA00023163"/>
    </source>
</evidence>
<gene>
    <name evidence="6" type="ORF">AU252_00510</name>
</gene>
<dbReference type="FunFam" id="1.10.10.10:FF:000001">
    <property type="entry name" value="LysR family transcriptional regulator"/>
    <property type="match status" value="1"/>
</dbReference>
<sequence length="306" mass="32919">MEVKDLEAFVVVAEELHFGRAAAKLHMSQPPLSARIRQLEQSLGLRLFERSTRSVALTDAGSRLLVPARKVLSQVASVQNLAESIAAGDQGRVRIAFAGASSQRALPILTRAVRESYPGIELQLESQTYVYTALNKLLEGSLDLAFARLPTPQPELESRVVEVEQILCALPEGHPRANQPNLSLADLHDEDFVSLPSDTGSILQATMFALCITAGFRPRVVQISPDSATALALVAAGAGITITLSSVTPAQSVGIVYRELVDIHPSHMFATLTWRKDDPSPALSAVLEVSRSALPTPDLSGFDLKL</sequence>
<dbReference type="Gene3D" id="1.10.10.10">
    <property type="entry name" value="Winged helix-like DNA-binding domain superfamily/Winged helix DNA-binding domain"/>
    <property type="match status" value="1"/>
</dbReference>
<dbReference type="SUPFAM" id="SSF53850">
    <property type="entry name" value="Periplasmic binding protein-like II"/>
    <property type="match status" value="1"/>
</dbReference>
<dbReference type="Pfam" id="PF00126">
    <property type="entry name" value="HTH_1"/>
    <property type="match status" value="1"/>
</dbReference>
<proteinExistence type="inferred from homology"/>
<evidence type="ECO:0000256" key="3">
    <source>
        <dbReference type="ARBA" id="ARBA00023125"/>
    </source>
</evidence>
<dbReference type="PANTHER" id="PTHR30346">
    <property type="entry name" value="TRANSCRIPTIONAL DUAL REGULATOR HCAR-RELATED"/>
    <property type="match status" value="1"/>
</dbReference>
<name>A0A0U3FLS7_9MICC</name>
<dbReference type="SUPFAM" id="SSF46785">
    <property type="entry name" value="Winged helix' DNA-binding domain"/>
    <property type="match status" value="1"/>
</dbReference>
<dbReference type="PRINTS" id="PR00039">
    <property type="entry name" value="HTHLYSR"/>
</dbReference>